<dbReference type="AlphaFoldDB" id="A0A9P0GTW5"/>
<evidence type="ECO:0000259" key="9">
    <source>
        <dbReference type="Pfam" id="PF04083"/>
    </source>
</evidence>
<keyword evidence="2" id="KW-0732">Signal</keyword>
<dbReference type="InterPro" id="IPR029058">
    <property type="entry name" value="AB_hydrolase_fold"/>
</dbReference>
<dbReference type="Pfam" id="PF08538">
    <property type="entry name" value="DUF1749"/>
    <property type="match status" value="1"/>
</dbReference>
<dbReference type="EMBL" id="OU896721">
    <property type="protein sequence ID" value="CAH1154349.1"/>
    <property type="molecule type" value="Genomic_DNA"/>
</dbReference>
<keyword evidence="3 7" id="KW-0378">Hydrolase</keyword>
<comment type="similarity">
    <text evidence="1 7">Belongs to the AB hydrolase superfamily. Lipase family.</text>
</comment>
<feature type="domain" description="Partial AB-hydrolase lipase" evidence="9">
    <location>
        <begin position="56"/>
        <end position="112"/>
    </location>
</feature>
<dbReference type="FunFam" id="3.40.50.1820:FF:000057">
    <property type="entry name" value="Lipase"/>
    <property type="match status" value="1"/>
</dbReference>
<dbReference type="SUPFAM" id="SSF53474">
    <property type="entry name" value="alpha/beta-Hydrolases"/>
    <property type="match status" value="1"/>
</dbReference>
<dbReference type="OrthoDB" id="9974421at2759"/>
<proteinExistence type="inferred from homology"/>
<evidence type="ECO:0000256" key="5">
    <source>
        <dbReference type="ARBA" id="ARBA00023098"/>
    </source>
</evidence>
<accession>A0A9P0GTW5</accession>
<evidence type="ECO:0000256" key="8">
    <source>
        <dbReference type="PIRSR" id="PIRSR000862-1"/>
    </source>
</evidence>
<feature type="active site" description="Nucleophile" evidence="8">
    <location>
        <position position="187"/>
    </location>
</feature>
<reference evidence="10" key="2">
    <citation type="submission" date="2022-10" db="EMBL/GenBank/DDBJ databases">
        <authorList>
            <consortium name="ENA_rothamsted_submissions"/>
            <consortium name="culmorum"/>
            <person name="King R."/>
        </authorList>
    </citation>
    <scope>NUCLEOTIDE SEQUENCE</scope>
</reference>
<keyword evidence="4 7" id="KW-0442">Lipid degradation</keyword>
<keyword evidence="11" id="KW-1185">Reference proteome</keyword>
<evidence type="ECO:0000256" key="1">
    <source>
        <dbReference type="ARBA" id="ARBA00010701"/>
    </source>
</evidence>
<dbReference type="GO" id="GO:0016042">
    <property type="term" value="P:lipid catabolic process"/>
    <property type="evidence" value="ECO:0007669"/>
    <property type="project" value="UniProtKB-KW"/>
</dbReference>
<name>A0A9P0GTW5_PHACE</name>
<feature type="active site" description="Charge relay system" evidence="8">
    <location>
        <position position="389"/>
    </location>
</feature>
<evidence type="ECO:0000256" key="6">
    <source>
        <dbReference type="ARBA" id="ARBA00023180"/>
    </source>
</evidence>
<organism evidence="10 11">
    <name type="scientific">Phaedon cochleariae</name>
    <name type="common">Mustard beetle</name>
    <dbReference type="NCBI Taxonomy" id="80249"/>
    <lineage>
        <taxon>Eukaryota</taxon>
        <taxon>Metazoa</taxon>
        <taxon>Ecdysozoa</taxon>
        <taxon>Arthropoda</taxon>
        <taxon>Hexapoda</taxon>
        <taxon>Insecta</taxon>
        <taxon>Pterygota</taxon>
        <taxon>Neoptera</taxon>
        <taxon>Endopterygota</taxon>
        <taxon>Coleoptera</taxon>
        <taxon>Polyphaga</taxon>
        <taxon>Cucujiformia</taxon>
        <taxon>Chrysomeloidea</taxon>
        <taxon>Chrysomelidae</taxon>
        <taxon>Chrysomelinae</taxon>
        <taxon>Chrysomelini</taxon>
        <taxon>Phaedon</taxon>
    </lineage>
</organism>
<reference evidence="10" key="1">
    <citation type="submission" date="2022-01" db="EMBL/GenBank/DDBJ databases">
        <authorList>
            <person name="King R."/>
        </authorList>
    </citation>
    <scope>NUCLEOTIDE SEQUENCE</scope>
</reference>
<sequence>MMEYVFVLNYMTVISVCYGASIGGNNVCTNFQAYSNLQYDRKHCHYNPDVDSTPFQIAERYGYKLEDHQVETEDGYILTIFRVRKIGDNLENRQPALLQHGILVDGVSWMISGKDSLAFTLVANGIDLWVPNSRGTQFSSKHVNSSISEKDYWNFSFHELASKDLPAIIQYVSKSTKRKDLIYIGHSMGSTSVLVYSTLHGDHAKEHIKGIICLAPVAYLRSLQGIARLAVPFYPLIKEILEVLGLYALGQFTALQKFILSFTCSKFPLILPCQIINALSTGLAVEQVRPDILPLIMTNFPSGTSTKTLYHYSQIFLSGGNFQWYDYGSAKNEILYNSTKPPDYDIEKISVPVHIFSGKRDFLATHEDVKYLYSRLNCSKEFHVYDLAHNDYAYGKRVNKLYSDILDVMKNKFNTGYS</sequence>
<evidence type="ECO:0000313" key="10">
    <source>
        <dbReference type="EMBL" id="CAH1154349.1"/>
    </source>
</evidence>
<keyword evidence="6" id="KW-0325">Glycoprotein</keyword>
<dbReference type="Gene3D" id="3.40.50.1820">
    <property type="entry name" value="alpha/beta hydrolase"/>
    <property type="match status" value="1"/>
</dbReference>
<protein>
    <recommendedName>
        <fullName evidence="7">Lipase</fullName>
    </recommendedName>
</protein>
<evidence type="ECO:0000256" key="3">
    <source>
        <dbReference type="ARBA" id="ARBA00022801"/>
    </source>
</evidence>
<keyword evidence="5" id="KW-0443">Lipid metabolism</keyword>
<dbReference type="GO" id="GO:0016788">
    <property type="term" value="F:hydrolase activity, acting on ester bonds"/>
    <property type="evidence" value="ECO:0007669"/>
    <property type="project" value="InterPro"/>
</dbReference>
<dbReference type="InterPro" id="IPR013744">
    <property type="entry name" value="SidJ"/>
</dbReference>
<dbReference type="PANTHER" id="PTHR11005">
    <property type="entry name" value="LYSOSOMAL ACID LIPASE-RELATED"/>
    <property type="match status" value="1"/>
</dbReference>
<evidence type="ECO:0000256" key="7">
    <source>
        <dbReference type="PIRNR" id="PIRNR000862"/>
    </source>
</evidence>
<dbReference type="InterPro" id="IPR025483">
    <property type="entry name" value="Lipase_euk"/>
</dbReference>
<dbReference type="InterPro" id="IPR006693">
    <property type="entry name" value="AB_hydrolase_lipase"/>
</dbReference>
<dbReference type="PIRSF" id="PIRSF000862">
    <property type="entry name" value="Steryl_ester_lip"/>
    <property type="match status" value="1"/>
</dbReference>
<dbReference type="Proteomes" id="UP001153737">
    <property type="component" value="Chromosome 15"/>
</dbReference>
<evidence type="ECO:0000313" key="11">
    <source>
        <dbReference type="Proteomes" id="UP001153737"/>
    </source>
</evidence>
<evidence type="ECO:0000256" key="2">
    <source>
        <dbReference type="ARBA" id="ARBA00022729"/>
    </source>
</evidence>
<evidence type="ECO:0000256" key="4">
    <source>
        <dbReference type="ARBA" id="ARBA00022963"/>
    </source>
</evidence>
<dbReference type="Pfam" id="PF04083">
    <property type="entry name" value="Abhydro_lipase"/>
    <property type="match status" value="1"/>
</dbReference>
<gene>
    <name evidence="10" type="ORF">PHAECO_LOCUS4942</name>
</gene>
<feature type="active site" description="Charge relay system" evidence="8">
    <location>
        <position position="361"/>
    </location>
</feature>